<dbReference type="InterPro" id="IPR007712">
    <property type="entry name" value="RelE/ParE_toxin"/>
</dbReference>
<dbReference type="Proteomes" id="UP000033815">
    <property type="component" value="Unassembled WGS sequence"/>
</dbReference>
<accession>A0A837I7R8</accession>
<reference evidence="2 3" key="1">
    <citation type="journal article" date="2015" name="Nature">
        <title>rRNA introns, odd ribosomes, and small enigmatic genomes across a large radiation of phyla.</title>
        <authorList>
            <person name="Brown C.T."/>
            <person name="Hug L.A."/>
            <person name="Thomas B.C."/>
            <person name="Sharon I."/>
            <person name="Castelle C.J."/>
            <person name="Singh A."/>
            <person name="Wilkins M.J."/>
            <person name="Williams K.H."/>
            <person name="Banfield J.F."/>
        </authorList>
    </citation>
    <scope>NUCLEOTIDE SEQUENCE [LARGE SCALE GENOMIC DNA]</scope>
</reference>
<dbReference type="Pfam" id="PF15738">
    <property type="entry name" value="YafQ_toxin"/>
    <property type="match status" value="1"/>
</dbReference>
<dbReference type="InterPro" id="IPR035093">
    <property type="entry name" value="RelE/ParE_toxin_dom_sf"/>
</dbReference>
<evidence type="ECO:0008006" key="4">
    <source>
        <dbReference type="Google" id="ProtNLM"/>
    </source>
</evidence>
<comment type="caution">
    <text evidence="2">The sequence shown here is derived from an EMBL/GenBank/DDBJ whole genome shotgun (WGS) entry which is preliminary data.</text>
</comment>
<sequence length="87" mass="10286">MKSILLHKHFEKRYSKLSKKIREAFKIRKNLFLEDLHSPTLGTHALNGKYKGYQSFNVTGNIRVVYKEEKEDIFLFVDIGTHPELYS</sequence>
<keyword evidence="1" id="KW-1277">Toxin-antitoxin system</keyword>
<dbReference type="Gene3D" id="3.30.2310.20">
    <property type="entry name" value="RelE-like"/>
    <property type="match status" value="1"/>
</dbReference>
<evidence type="ECO:0000313" key="2">
    <source>
        <dbReference type="EMBL" id="KKT36838.1"/>
    </source>
</evidence>
<gene>
    <name evidence="2" type="ORF">UW25_C0004G0166</name>
</gene>
<evidence type="ECO:0000313" key="3">
    <source>
        <dbReference type="Proteomes" id="UP000033815"/>
    </source>
</evidence>
<name>A0A837I7R8_9BACT</name>
<dbReference type="AlphaFoldDB" id="A0A837I7R8"/>
<dbReference type="SUPFAM" id="SSF143011">
    <property type="entry name" value="RelE-like"/>
    <property type="match status" value="1"/>
</dbReference>
<dbReference type="NCBIfam" id="TIGR02385">
    <property type="entry name" value="RelE_StbE"/>
    <property type="match status" value="1"/>
</dbReference>
<evidence type="ECO:0000256" key="1">
    <source>
        <dbReference type="ARBA" id="ARBA00022649"/>
    </source>
</evidence>
<proteinExistence type="predicted"/>
<protein>
    <recommendedName>
        <fullName evidence="4">Plasmid stabilization system</fullName>
    </recommendedName>
</protein>
<organism evidence="2 3">
    <name type="scientific">Candidatus Nomurabacteria bacterium GW2011_GWB1_44_12</name>
    <dbReference type="NCBI Taxonomy" id="1618748"/>
    <lineage>
        <taxon>Bacteria</taxon>
        <taxon>Candidatus Nomuraibacteriota</taxon>
    </lineage>
</organism>
<dbReference type="EMBL" id="LCHP01000004">
    <property type="protein sequence ID" value="KKT36838.1"/>
    <property type="molecule type" value="Genomic_DNA"/>
</dbReference>
<dbReference type="InterPro" id="IPR004386">
    <property type="entry name" value="Toxin_YafQ-like"/>
</dbReference>